<dbReference type="Gene3D" id="3.80.10.10">
    <property type="entry name" value="Ribonuclease Inhibitor"/>
    <property type="match status" value="1"/>
</dbReference>
<comment type="caution">
    <text evidence="1">The sequence shown here is derived from an EMBL/GenBank/DDBJ whole genome shotgun (WGS) entry which is preliminary data.</text>
</comment>
<reference evidence="1" key="1">
    <citation type="submission" date="2020-05" db="EMBL/GenBank/DDBJ databases">
        <title>Mycena genomes resolve the evolution of fungal bioluminescence.</title>
        <authorList>
            <person name="Tsai I.J."/>
        </authorList>
    </citation>
    <scope>NUCLEOTIDE SEQUENCE</scope>
    <source>
        <strain evidence="1">160909Yilan</strain>
    </source>
</reference>
<evidence type="ECO:0000313" key="1">
    <source>
        <dbReference type="EMBL" id="KAF7353346.1"/>
    </source>
</evidence>
<dbReference type="Proteomes" id="UP000623467">
    <property type="component" value="Unassembled WGS sequence"/>
</dbReference>
<dbReference type="SUPFAM" id="SSF52047">
    <property type="entry name" value="RNI-like"/>
    <property type="match status" value="1"/>
</dbReference>
<accession>A0A8H6Y7K2</accession>
<dbReference type="EMBL" id="JACAZH010000012">
    <property type="protein sequence ID" value="KAF7353346.1"/>
    <property type="molecule type" value="Genomic_DNA"/>
</dbReference>
<keyword evidence="2" id="KW-1185">Reference proteome</keyword>
<proteinExistence type="predicted"/>
<sequence>MSDSSSTNRDSKFLSQRARRAIEPEDWTRFHEYAPRIKFFSTSGFGYEVGAQDTWLPVFEVLSAAIETPHIFPNLQTLWWLVAGPWFPYARLFLCPRMKSLVLGHLKTPAHFALLPTLPRWCPLLTSVTLRTAQQLYMNCRPCSLMVCRMAFLEKLDVDNIDQNAFEHISQLETLKSLAVKRAPDFTPSRPAADVHRFPNLRELTLSKVSLEFLTAFIEMNEFWSFERLDAYMTSTPIAAETARLYALIGTKCDPTTLTTLTLRASSTRGSLSVDLLARGIVTFDAICPLLRMKSLQQVSLAPPGGFSLDDSGIEAVARAWPDILTLDLPGSEYRGPPPRVTLSGIRAFARHCPRLVVLSTPFDASVVPDEDVVLPHEALRLLIVEDAVLVDPAVVAEYLGAMFPKLEAIGTAIRREVVEDVRERADRLHALWKEVGLAPARVTATAVKITA</sequence>
<gene>
    <name evidence="1" type="ORF">MSAN_01522900</name>
</gene>
<evidence type="ECO:0000313" key="2">
    <source>
        <dbReference type="Proteomes" id="UP000623467"/>
    </source>
</evidence>
<name>A0A8H6Y7K2_9AGAR</name>
<dbReference type="AlphaFoldDB" id="A0A8H6Y7K2"/>
<organism evidence="1 2">
    <name type="scientific">Mycena sanguinolenta</name>
    <dbReference type="NCBI Taxonomy" id="230812"/>
    <lineage>
        <taxon>Eukaryota</taxon>
        <taxon>Fungi</taxon>
        <taxon>Dikarya</taxon>
        <taxon>Basidiomycota</taxon>
        <taxon>Agaricomycotina</taxon>
        <taxon>Agaricomycetes</taxon>
        <taxon>Agaricomycetidae</taxon>
        <taxon>Agaricales</taxon>
        <taxon>Marasmiineae</taxon>
        <taxon>Mycenaceae</taxon>
        <taxon>Mycena</taxon>
    </lineage>
</organism>
<dbReference type="InterPro" id="IPR032675">
    <property type="entry name" value="LRR_dom_sf"/>
</dbReference>
<dbReference type="OrthoDB" id="3543113at2759"/>
<protein>
    <submittedName>
        <fullName evidence="1">Uncharacterized protein</fullName>
    </submittedName>
</protein>